<evidence type="ECO:0000313" key="2">
    <source>
        <dbReference type="EMBL" id="WXK39686.1"/>
    </source>
</evidence>
<protein>
    <submittedName>
        <fullName evidence="2">PBSX family phage terminase large subunit</fullName>
    </submittedName>
</protein>
<reference evidence="2 3" key="1">
    <citation type="submission" date="2020-09" db="EMBL/GenBank/DDBJ databases">
        <title>Genome sequences of Mycetohabitans spp.</title>
        <authorList>
            <person name="Carter M.E."/>
            <person name="Carpenter S.C.D."/>
            <person name="Bogdanove A.J."/>
        </authorList>
    </citation>
    <scope>NUCLEOTIDE SEQUENCE [LARGE SCALE GENOMIC DNA]</scope>
    <source>
        <strain evidence="2 3">B12</strain>
    </source>
</reference>
<dbReference type="InterPro" id="IPR027417">
    <property type="entry name" value="P-loop_NTPase"/>
</dbReference>
<accession>A0ABZ2PX42</accession>
<dbReference type="InterPro" id="IPR006437">
    <property type="entry name" value="Phage_terminase_lsu"/>
</dbReference>
<dbReference type="Gene3D" id="3.30.420.280">
    <property type="match status" value="1"/>
</dbReference>
<dbReference type="Proteomes" id="UP001493153">
    <property type="component" value="Chromosome"/>
</dbReference>
<name>A0ABZ2PX42_9BURK</name>
<keyword evidence="3" id="KW-1185">Reference proteome</keyword>
<dbReference type="Pfam" id="PF04466">
    <property type="entry name" value="Terminase_3"/>
    <property type="match status" value="1"/>
</dbReference>
<dbReference type="Gene3D" id="3.40.50.300">
    <property type="entry name" value="P-loop containing nucleotide triphosphate hydrolases"/>
    <property type="match status" value="1"/>
</dbReference>
<dbReference type="InterPro" id="IPR052380">
    <property type="entry name" value="Viral_DNA_packaging_terminase"/>
</dbReference>
<sequence>MNVELPEKLDFLFEPLRYKVAYGGRGSAKSWSFARALLIDAARQPLRIGCFREVQKSIKESVHKLLADQIPLLGLGGYFDVLATTIRGRNGSEFIFSGLADHTVESIKSYEGLDRAWIEEAQTVSERSWSILVPTIRKAGSEIWVTYNPELETDPTHQRFVMNPPPNCRAVLVNYTDNPWFHETELEAERQHCLRTDPEGYKNIWEGQCKPAVNGAIYYNEIAAAEAQGHICDVPYDPMLKVQVVFDLGWNDAMAISLVQCHLSQLRVIDYIEDSHKTLDHYSAELRKRHFNWGKVYLPHDGRSKDFKSGKSAEDVMRALGWDVEITPNMSVEEGIRLTRMTFPRLYFDQTKTQRLVQCLKRYRRGINQHTGEPGAPLHDAFSHGADNVRYIAVNAERFTNEDWGGALSYPPIYYS</sequence>
<dbReference type="InterPro" id="IPR035412">
    <property type="entry name" value="Terminase_L_N"/>
</dbReference>
<dbReference type="EMBL" id="CP062176">
    <property type="protein sequence ID" value="WXK39686.1"/>
    <property type="molecule type" value="Genomic_DNA"/>
</dbReference>
<dbReference type="PANTHER" id="PTHR39184">
    <property type="match status" value="1"/>
</dbReference>
<dbReference type="NCBIfam" id="TIGR01547">
    <property type="entry name" value="phage_term_2"/>
    <property type="match status" value="1"/>
</dbReference>
<gene>
    <name evidence="2" type="ORF">IHE29_10590</name>
</gene>
<evidence type="ECO:0000313" key="3">
    <source>
        <dbReference type="Proteomes" id="UP001493153"/>
    </source>
</evidence>
<dbReference type="RefSeq" id="WP_338910730.1">
    <property type="nucleotide sequence ID" value="NZ_CP062176.1"/>
</dbReference>
<proteinExistence type="predicted"/>
<evidence type="ECO:0000259" key="1">
    <source>
        <dbReference type="Pfam" id="PF04466"/>
    </source>
</evidence>
<dbReference type="PANTHER" id="PTHR39184:SF1">
    <property type="entry name" value="PBSX PHAGE TERMINASE LARGE SUBUNIT"/>
    <property type="match status" value="1"/>
</dbReference>
<organism evidence="2 3">
    <name type="scientific">Mycetohabitans rhizoxinica</name>
    <dbReference type="NCBI Taxonomy" id="412963"/>
    <lineage>
        <taxon>Bacteria</taxon>
        <taxon>Pseudomonadati</taxon>
        <taxon>Pseudomonadota</taxon>
        <taxon>Betaproteobacteria</taxon>
        <taxon>Burkholderiales</taxon>
        <taxon>Burkholderiaceae</taxon>
        <taxon>Mycetohabitans</taxon>
    </lineage>
</organism>
<feature type="domain" description="Phage terminase large subunit N-terminal" evidence="1">
    <location>
        <begin position="17"/>
        <end position="207"/>
    </location>
</feature>